<feature type="transmembrane region" description="Helical" evidence="6">
    <location>
        <begin position="202"/>
        <end position="221"/>
    </location>
</feature>
<dbReference type="PANTHER" id="PTHR42770:SF16">
    <property type="entry name" value="AMINO ACID PERMEASE"/>
    <property type="match status" value="1"/>
</dbReference>
<keyword evidence="5 6" id="KW-0472">Membrane</keyword>
<feature type="transmembrane region" description="Helical" evidence="6">
    <location>
        <begin position="376"/>
        <end position="402"/>
    </location>
</feature>
<evidence type="ECO:0000313" key="10">
    <source>
        <dbReference type="Proteomes" id="UP000562982"/>
    </source>
</evidence>
<keyword evidence="9" id="KW-1185">Reference proteome</keyword>
<reference evidence="7 10" key="2">
    <citation type="submission" date="2020-04" db="EMBL/GenBank/DDBJ databases">
        <title>Description of novel Gluconacetobacter.</title>
        <authorList>
            <person name="Sombolestani A."/>
        </authorList>
    </citation>
    <scope>NUCLEOTIDE SEQUENCE [LARGE SCALE GENOMIC DNA]</scope>
    <source>
        <strain evidence="7 10">LMG 1382</strain>
    </source>
</reference>
<evidence type="ECO:0000256" key="4">
    <source>
        <dbReference type="ARBA" id="ARBA00022989"/>
    </source>
</evidence>
<keyword evidence="3 6" id="KW-0812">Transmembrane</keyword>
<evidence type="ECO:0000256" key="2">
    <source>
        <dbReference type="ARBA" id="ARBA00022475"/>
    </source>
</evidence>
<dbReference type="Gene3D" id="1.20.1740.10">
    <property type="entry name" value="Amino acid/polyamine transporter I"/>
    <property type="match status" value="1"/>
</dbReference>
<dbReference type="EMBL" id="JABEQI010000007">
    <property type="protein sequence ID" value="MBB2187178.1"/>
    <property type="molecule type" value="Genomic_DNA"/>
</dbReference>
<feature type="transmembrane region" description="Helical" evidence="6">
    <location>
        <begin position="440"/>
        <end position="456"/>
    </location>
</feature>
<feature type="transmembrane region" description="Helical" evidence="6">
    <location>
        <begin position="51"/>
        <end position="74"/>
    </location>
</feature>
<accession>A0A370G1E9</accession>
<evidence type="ECO:0000256" key="1">
    <source>
        <dbReference type="ARBA" id="ARBA00004651"/>
    </source>
</evidence>
<dbReference type="Proteomes" id="UP000562982">
    <property type="component" value="Unassembled WGS sequence"/>
</dbReference>
<comment type="caution">
    <text evidence="8">The sequence shown here is derived from an EMBL/GenBank/DDBJ whole genome shotgun (WGS) entry which is preliminary data.</text>
</comment>
<feature type="transmembrane region" description="Helical" evidence="6">
    <location>
        <begin position="134"/>
        <end position="151"/>
    </location>
</feature>
<dbReference type="InterPro" id="IPR050367">
    <property type="entry name" value="APC_superfamily"/>
</dbReference>
<dbReference type="AlphaFoldDB" id="A0A370G1E9"/>
<evidence type="ECO:0000256" key="5">
    <source>
        <dbReference type="ARBA" id="ARBA00023136"/>
    </source>
</evidence>
<dbReference type="InterPro" id="IPR002293">
    <property type="entry name" value="AA/rel_permease1"/>
</dbReference>
<feature type="transmembrane region" description="Helical" evidence="6">
    <location>
        <begin position="18"/>
        <end position="39"/>
    </location>
</feature>
<gene>
    <name evidence="8" type="ORF">C7453_10810</name>
    <name evidence="7" type="ORF">HLH32_12445</name>
</gene>
<proteinExistence type="predicted"/>
<evidence type="ECO:0000313" key="7">
    <source>
        <dbReference type="EMBL" id="MBB2187178.1"/>
    </source>
</evidence>
<feature type="transmembrane region" description="Helical" evidence="6">
    <location>
        <begin position="414"/>
        <end position="434"/>
    </location>
</feature>
<dbReference type="Proteomes" id="UP000254958">
    <property type="component" value="Unassembled WGS sequence"/>
</dbReference>
<feature type="transmembrane region" description="Helical" evidence="6">
    <location>
        <begin position="343"/>
        <end position="364"/>
    </location>
</feature>
<feature type="transmembrane region" description="Helical" evidence="6">
    <location>
        <begin position="163"/>
        <end position="182"/>
    </location>
</feature>
<dbReference type="EMBL" id="QQAW01000008">
    <property type="protein sequence ID" value="RDI36719.1"/>
    <property type="molecule type" value="Genomic_DNA"/>
</dbReference>
<feature type="transmembrane region" description="Helical" evidence="6">
    <location>
        <begin position="95"/>
        <end position="114"/>
    </location>
</feature>
<evidence type="ECO:0000256" key="3">
    <source>
        <dbReference type="ARBA" id="ARBA00022692"/>
    </source>
</evidence>
<evidence type="ECO:0000313" key="9">
    <source>
        <dbReference type="Proteomes" id="UP000254958"/>
    </source>
</evidence>
<protein>
    <submittedName>
        <fullName evidence="7">APC family permease</fullName>
    </submittedName>
    <submittedName>
        <fullName evidence="8">Amino acid/polyamine/organocation transporter (APC superfamily)</fullName>
    </submittedName>
</protein>
<dbReference type="Pfam" id="PF13520">
    <property type="entry name" value="AA_permease_2"/>
    <property type="match status" value="1"/>
</dbReference>
<sequence length="461" mass="47197">MSAAPSGRLRGELGLADVVAQAASGVGPIYSAIVFVPLVTVGASGFGAGGAVPLCILIAAFLLMAVARVFAGFARQVRTPGSLYDYLKLSLGRRAGTVFGLLFYACAIAAFVNGTLTFGGLAATMADHLTGHVLPWWLGALGGLALVALSVSRGITMAVHLQLAISVVSIGAVGLFSAWVLVQSPHLPAVAQAGLLPSAQGHGLAGVMMGLSFAFFMYGGFEGAASLAEECRNPTRAIPRAMILTIWVNAAFYLLTAFAALAEFGADAGRLGGQEMPLLALAADPRYGGPAIEGILMTMTLADVLAMITAGSIAIARGLLCLARDGVLPAAFARTSNGRGVPVLPNLVLLGGTAALVAVIRIAMGPIPGQESYMGWFIWIGTFASLNLLIAWCATCIGGFVMGRRPGGSGEMRFCAAIGTVATLAVIGVTLGLLEGSERLVPLVSVLLALVGWWAMRPARS</sequence>
<dbReference type="GO" id="GO:0022857">
    <property type="term" value="F:transmembrane transporter activity"/>
    <property type="evidence" value="ECO:0007669"/>
    <property type="project" value="InterPro"/>
</dbReference>
<evidence type="ECO:0000313" key="8">
    <source>
        <dbReference type="EMBL" id="RDI36719.1"/>
    </source>
</evidence>
<keyword evidence="2" id="KW-1003">Cell membrane</keyword>
<reference evidence="8 9" key="1">
    <citation type="submission" date="2018-07" db="EMBL/GenBank/DDBJ databases">
        <title>Genomic Encyclopedia of Type Strains, Phase IV (KMG-IV): sequencing the most valuable type-strain genomes for metagenomic binning, comparative biology and taxonomic classification.</title>
        <authorList>
            <person name="Goeker M."/>
        </authorList>
    </citation>
    <scope>NUCLEOTIDE SEQUENCE [LARGE SCALE GENOMIC DNA]</scope>
    <source>
        <strain evidence="8 9">DSM 5603</strain>
    </source>
</reference>
<dbReference type="RefSeq" id="WP_114728081.1">
    <property type="nucleotide sequence ID" value="NZ_JABEQI010000007.1"/>
</dbReference>
<comment type="subcellular location">
    <subcellularLocation>
        <location evidence="1">Cell membrane</location>
        <topology evidence="1">Multi-pass membrane protein</topology>
    </subcellularLocation>
</comment>
<dbReference type="PANTHER" id="PTHR42770">
    <property type="entry name" value="AMINO ACID TRANSPORTER-RELATED"/>
    <property type="match status" value="1"/>
</dbReference>
<dbReference type="GO" id="GO:0005886">
    <property type="term" value="C:plasma membrane"/>
    <property type="evidence" value="ECO:0007669"/>
    <property type="project" value="UniProtKB-SubCell"/>
</dbReference>
<evidence type="ECO:0000256" key="6">
    <source>
        <dbReference type="SAM" id="Phobius"/>
    </source>
</evidence>
<organism evidence="8 9">
    <name type="scientific">Gluconacetobacter liquefaciens</name>
    <name type="common">Acetobacter liquefaciens</name>
    <dbReference type="NCBI Taxonomy" id="89584"/>
    <lineage>
        <taxon>Bacteria</taxon>
        <taxon>Pseudomonadati</taxon>
        <taxon>Pseudomonadota</taxon>
        <taxon>Alphaproteobacteria</taxon>
        <taxon>Acetobacterales</taxon>
        <taxon>Acetobacteraceae</taxon>
        <taxon>Gluconacetobacter</taxon>
    </lineage>
</organism>
<name>A0A370G1E9_GLULI</name>
<keyword evidence="4 6" id="KW-1133">Transmembrane helix</keyword>
<feature type="transmembrane region" description="Helical" evidence="6">
    <location>
        <begin position="241"/>
        <end position="262"/>
    </location>
</feature>
<dbReference type="PIRSF" id="PIRSF006060">
    <property type="entry name" value="AA_transporter"/>
    <property type="match status" value="1"/>
</dbReference>
<feature type="transmembrane region" description="Helical" evidence="6">
    <location>
        <begin position="304"/>
        <end position="323"/>
    </location>
</feature>